<name>H2Y152_CIOIN</name>
<dbReference type="SMART" id="SM00386">
    <property type="entry name" value="HAT"/>
    <property type="match status" value="5"/>
</dbReference>
<dbReference type="OMA" id="PSIWVEY"/>
<evidence type="ECO:0000256" key="3">
    <source>
        <dbReference type="ARBA" id="ARBA00022552"/>
    </source>
</evidence>
<dbReference type="AlphaFoldDB" id="H2Y152"/>
<dbReference type="InterPro" id="IPR055347">
    <property type="entry name" value="UTP6_N"/>
</dbReference>
<proteinExistence type="inferred from homology"/>
<dbReference type="InterPro" id="IPR011990">
    <property type="entry name" value="TPR-like_helical_dom_sf"/>
</dbReference>
<dbReference type="STRING" id="7719.ENSCINP00000035636"/>
<dbReference type="PANTHER" id="PTHR23271:SF1">
    <property type="entry name" value="U3 SMALL NUCLEOLAR RNA-ASSOCIATED PROTEIN 6 HOMOLOG"/>
    <property type="match status" value="1"/>
</dbReference>
<organism evidence="8 9">
    <name type="scientific">Ciona intestinalis</name>
    <name type="common">Transparent sea squirt</name>
    <name type="synonym">Ascidia intestinalis</name>
    <dbReference type="NCBI Taxonomy" id="7719"/>
    <lineage>
        <taxon>Eukaryota</taxon>
        <taxon>Metazoa</taxon>
        <taxon>Chordata</taxon>
        <taxon>Tunicata</taxon>
        <taxon>Ascidiacea</taxon>
        <taxon>Phlebobranchia</taxon>
        <taxon>Cionidae</taxon>
        <taxon>Ciona</taxon>
    </lineage>
</organism>
<dbReference type="Proteomes" id="UP000008144">
    <property type="component" value="Chromosome 11"/>
</dbReference>
<dbReference type="InterPro" id="IPR013949">
    <property type="entry name" value="Utp6"/>
</dbReference>
<dbReference type="FunFam" id="1.25.40.10:FF:003656">
    <property type="entry name" value="Uncharacterized protein"/>
    <property type="match status" value="1"/>
</dbReference>
<dbReference type="GeneTree" id="ENSGT00390000016493"/>
<comment type="subcellular location">
    <subcellularLocation>
        <location evidence="1">Nucleus</location>
        <location evidence="1">Nucleolus</location>
    </subcellularLocation>
</comment>
<keyword evidence="5" id="KW-0539">Nucleus</keyword>
<dbReference type="FunCoup" id="H2Y152">
    <property type="interactions" value="635"/>
</dbReference>
<dbReference type="InParanoid" id="H2Y152"/>
<dbReference type="HOGENOM" id="CLU_026025_2_0_1"/>
<reference evidence="8" key="3">
    <citation type="submission" date="2025-08" db="UniProtKB">
        <authorList>
            <consortium name="Ensembl"/>
        </authorList>
    </citation>
    <scope>IDENTIFICATION</scope>
</reference>
<dbReference type="GO" id="GO:0034388">
    <property type="term" value="C:Pwp2p-containing subcomplex of 90S preribosome"/>
    <property type="evidence" value="ECO:0000318"/>
    <property type="project" value="GO_Central"/>
</dbReference>
<protein>
    <submittedName>
        <fullName evidence="8">U3 small nucleolar RNA-associated protein 6 homolog</fullName>
    </submittedName>
</protein>
<dbReference type="InterPro" id="IPR003107">
    <property type="entry name" value="HAT"/>
</dbReference>
<dbReference type="GO" id="GO:0032040">
    <property type="term" value="C:small-subunit processome"/>
    <property type="evidence" value="ECO:0000318"/>
    <property type="project" value="GO_Central"/>
</dbReference>
<evidence type="ECO:0000313" key="8">
    <source>
        <dbReference type="Ensembl" id="ENSCINP00000035636.1"/>
    </source>
</evidence>
<evidence type="ECO:0000313" key="9">
    <source>
        <dbReference type="Proteomes" id="UP000008144"/>
    </source>
</evidence>
<dbReference type="GO" id="GO:0030515">
    <property type="term" value="F:snoRNA binding"/>
    <property type="evidence" value="ECO:0000318"/>
    <property type="project" value="GO_Central"/>
</dbReference>
<dbReference type="GO" id="GO:0000462">
    <property type="term" value="P:maturation of SSU-rRNA from tricistronic rRNA transcript (SSU-rRNA, 5.8S rRNA, LSU-rRNA)"/>
    <property type="evidence" value="ECO:0000318"/>
    <property type="project" value="GO_Central"/>
</dbReference>
<evidence type="ECO:0000256" key="2">
    <source>
        <dbReference type="ARBA" id="ARBA00010734"/>
    </source>
</evidence>
<evidence type="ECO:0000256" key="4">
    <source>
        <dbReference type="ARBA" id="ARBA00022737"/>
    </source>
</evidence>
<reference evidence="8" key="4">
    <citation type="submission" date="2025-09" db="UniProtKB">
        <authorList>
            <consortium name="Ensembl"/>
        </authorList>
    </citation>
    <scope>IDENTIFICATION</scope>
</reference>
<feature type="domain" description="U3 small nucleolar RNA-associated protein 6 N-terminal" evidence="6">
    <location>
        <begin position="10"/>
        <end position="91"/>
    </location>
</feature>
<evidence type="ECO:0000259" key="7">
    <source>
        <dbReference type="Pfam" id="PF24892"/>
    </source>
</evidence>
<dbReference type="Pfam" id="PF24892">
    <property type="entry name" value="UTP6_C"/>
    <property type="match status" value="1"/>
</dbReference>
<dbReference type="Pfam" id="PF08640">
    <property type="entry name" value="U3_assoc_6"/>
    <property type="match status" value="1"/>
</dbReference>
<feature type="domain" description="U3 small nucleolar RNA-associated protein 6 homolog C-terminal" evidence="7">
    <location>
        <begin position="311"/>
        <end position="588"/>
    </location>
</feature>
<dbReference type="EMBL" id="EAAA01000811">
    <property type="status" value="NOT_ANNOTATED_CDS"/>
    <property type="molecule type" value="Genomic_DNA"/>
</dbReference>
<reference evidence="8" key="2">
    <citation type="journal article" date="2008" name="Genome Biol.">
        <title>Improved genome assembly and evidence-based global gene model set for the chordate Ciona intestinalis: new insight into intron and operon populations.</title>
        <authorList>
            <person name="Satou Y."/>
            <person name="Mineta K."/>
            <person name="Ogasawara M."/>
            <person name="Sasakura Y."/>
            <person name="Shoguchi E."/>
            <person name="Ueno K."/>
            <person name="Yamada L."/>
            <person name="Matsumoto J."/>
            <person name="Wasserscheid J."/>
            <person name="Dewar K."/>
            <person name="Wiley G.B."/>
            <person name="Macmil S.L."/>
            <person name="Roe B.A."/>
            <person name="Zeller R.W."/>
            <person name="Hastings K.E."/>
            <person name="Lemaire P."/>
            <person name="Lindquist E."/>
            <person name="Endo T."/>
            <person name="Hotta K."/>
            <person name="Inaba K."/>
        </authorList>
    </citation>
    <scope>NUCLEOTIDE SEQUENCE [LARGE SCALE GENOMIC DNA]</scope>
    <source>
        <strain evidence="8">wild type</strain>
    </source>
</reference>
<dbReference type="PANTHER" id="PTHR23271">
    <property type="entry name" value="HEPATOCELLULAR CARCINOMA-ASSOCIATED ANTIGEN 66"/>
    <property type="match status" value="1"/>
</dbReference>
<keyword evidence="3" id="KW-0698">rRNA processing</keyword>
<evidence type="ECO:0000256" key="1">
    <source>
        <dbReference type="ARBA" id="ARBA00004604"/>
    </source>
</evidence>
<evidence type="ECO:0000259" key="6">
    <source>
        <dbReference type="Pfam" id="PF08640"/>
    </source>
</evidence>
<keyword evidence="9" id="KW-1185">Reference proteome</keyword>
<dbReference type="Gene3D" id="1.25.40.10">
    <property type="entry name" value="Tetratricopeptide repeat domain"/>
    <property type="match status" value="2"/>
</dbReference>
<keyword evidence="4" id="KW-0677">Repeat</keyword>
<dbReference type="SUPFAM" id="SSF48452">
    <property type="entry name" value="TPR-like"/>
    <property type="match status" value="2"/>
</dbReference>
<dbReference type="Ensembl" id="ENSCINT00000033512.1">
    <property type="protein sequence ID" value="ENSCINP00000035636.1"/>
    <property type="gene ID" value="ENSCING00000022947.1"/>
</dbReference>
<evidence type="ECO:0000256" key="5">
    <source>
        <dbReference type="ARBA" id="ARBA00023242"/>
    </source>
</evidence>
<gene>
    <name evidence="8" type="primary">LOC100184042</name>
</gene>
<dbReference type="InterPro" id="IPR056907">
    <property type="entry name" value="UTP6_C"/>
</dbReference>
<reference evidence="9" key="1">
    <citation type="journal article" date="2002" name="Science">
        <title>The draft genome of Ciona intestinalis: insights into chordate and vertebrate origins.</title>
        <authorList>
            <person name="Dehal P."/>
            <person name="Satou Y."/>
            <person name="Campbell R.K."/>
            <person name="Chapman J."/>
            <person name="Degnan B."/>
            <person name="De Tomaso A."/>
            <person name="Davidson B."/>
            <person name="Di Gregorio A."/>
            <person name="Gelpke M."/>
            <person name="Goodstein D.M."/>
            <person name="Harafuji N."/>
            <person name="Hastings K.E."/>
            <person name="Ho I."/>
            <person name="Hotta K."/>
            <person name="Huang W."/>
            <person name="Kawashima T."/>
            <person name="Lemaire P."/>
            <person name="Martinez D."/>
            <person name="Meinertzhagen I.A."/>
            <person name="Necula S."/>
            <person name="Nonaka M."/>
            <person name="Putnam N."/>
            <person name="Rash S."/>
            <person name="Saiga H."/>
            <person name="Satake M."/>
            <person name="Terry A."/>
            <person name="Yamada L."/>
            <person name="Wang H.G."/>
            <person name="Awazu S."/>
            <person name="Azumi K."/>
            <person name="Boore J."/>
            <person name="Branno M."/>
            <person name="Chin-Bow S."/>
            <person name="DeSantis R."/>
            <person name="Doyle S."/>
            <person name="Francino P."/>
            <person name="Keys D.N."/>
            <person name="Haga S."/>
            <person name="Hayashi H."/>
            <person name="Hino K."/>
            <person name="Imai K.S."/>
            <person name="Inaba K."/>
            <person name="Kano S."/>
            <person name="Kobayashi K."/>
            <person name="Kobayashi M."/>
            <person name="Lee B.I."/>
            <person name="Makabe K.W."/>
            <person name="Manohar C."/>
            <person name="Matassi G."/>
            <person name="Medina M."/>
            <person name="Mochizuki Y."/>
            <person name="Mount S."/>
            <person name="Morishita T."/>
            <person name="Miura S."/>
            <person name="Nakayama A."/>
            <person name="Nishizaka S."/>
            <person name="Nomoto H."/>
            <person name="Ohta F."/>
            <person name="Oishi K."/>
            <person name="Rigoutsos I."/>
            <person name="Sano M."/>
            <person name="Sasaki A."/>
            <person name="Sasakura Y."/>
            <person name="Shoguchi E."/>
            <person name="Shin-i T."/>
            <person name="Spagnuolo A."/>
            <person name="Stainier D."/>
            <person name="Suzuki M.M."/>
            <person name="Tassy O."/>
            <person name="Takatori N."/>
            <person name="Tokuoka M."/>
            <person name="Yagi K."/>
            <person name="Yoshizaki F."/>
            <person name="Wada S."/>
            <person name="Zhang C."/>
            <person name="Hyatt P.D."/>
            <person name="Larimer F."/>
            <person name="Detter C."/>
            <person name="Doggett N."/>
            <person name="Glavina T."/>
            <person name="Hawkins T."/>
            <person name="Richardson P."/>
            <person name="Lucas S."/>
            <person name="Kohara Y."/>
            <person name="Levine M."/>
            <person name="Satoh N."/>
            <person name="Rokhsar D.S."/>
        </authorList>
    </citation>
    <scope>NUCLEOTIDE SEQUENCE [LARGE SCALE GENOMIC DNA]</scope>
</reference>
<accession>H2Y152</accession>
<sequence>MAELVHQNEEEMLQELEQMQNVGLFTSAEIKAIIRKRNAHEYKLVRKTKVKKDFLDYIQYEINLLALIHKRRKREHYFFKQDEIEYVIVSRIHRWFKQMMVRWADDLKVWTSHAAFCLKWNKKVQLSKLCTRMVQVHASNPKVWLLAAKWELECGDSMEKVRSLFLRGIKFHPKSEKMWLEYFRAELLFTEKRHRRFKMITKQDVNLNDEGSDSALMKGKAALIIYKNALQAFPDNVEMHLKFLDILSAFLATNTFAVSLFNEIKDDLSEIYNNSPKMRACLAKLHLKETLAGISFSGKHKEIEKHSRAMNCYQDFDKAVKEIDTPEMWSKYFNFALSMCQQSQPNQVSGPDSLFSLSSEQLMKVADHCHGNNILTCQQYIAWVDFLLKTGQLSSAYDVLCEVCGRRDEVELWLKRLKVAHLGNGENIDLNELFQLTCKFSNEMTKKQQEIFWSMWMQNCVVSDAEETAESVLTNKAVGCCCEAALALQHVYLKWMAVKYNVNHAYQMFMTKIKNTRTPTPEQYKDVLELLNLSPSVAQSTLQECYEHALHDHGETDPGLWLDYMKFLTQKENMKKCGHVYWRALKTLKPEFTDDFVSQHSMLKCSIKTRG</sequence>
<comment type="similarity">
    <text evidence="2">Belongs to the UTP6 family.</text>
</comment>